<sequence length="56" mass="5626">MSVVVAAIAVFPVLTVLMIALSRAENLVSSLMITRSPATAEIPTPAPASGTDSAVS</sequence>
<comment type="caution">
    <text evidence="1">The sequence shown here is derived from an EMBL/GenBank/DDBJ whole genome shotgun (WGS) entry which is preliminary data.</text>
</comment>
<accession>A0ABS5TJW2</accession>
<proteinExistence type="predicted"/>
<protein>
    <submittedName>
        <fullName evidence="1">Uncharacterized protein</fullName>
    </submittedName>
</protein>
<dbReference type="Proteomes" id="UP001197247">
    <property type="component" value="Unassembled WGS sequence"/>
</dbReference>
<evidence type="ECO:0000313" key="1">
    <source>
        <dbReference type="EMBL" id="MBT0771394.1"/>
    </source>
</evidence>
<keyword evidence="2" id="KW-1185">Reference proteome</keyword>
<reference evidence="1 2" key="1">
    <citation type="submission" date="2021-05" db="EMBL/GenBank/DDBJ databases">
        <title>Kineosporia and Streptomyces sp. nov. two new marine actinobacteria isolated from Coral.</title>
        <authorList>
            <person name="Buangrab K."/>
            <person name="Sutthacheep M."/>
            <person name="Yeemin T."/>
            <person name="Harunari E."/>
            <person name="Igarashi Y."/>
            <person name="Kanchanasin P."/>
            <person name="Tanasupawat S."/>
            <person name="Phongsopitanun W."/>
        </authorList>
    </citation>
    <scope>NUCLEOTIDE SEQUENCE [LARGE SCALE GENOMIC DNA]</scope>
    <source>
        <strain evidence="1 2">J2-2</strain>
    </source>
</reference>
<organism evidence="1 2">
    <name type="scientific">Kineosporia corallincola</name>
    <dbReference type="NCBI Taxonomy" id="2835133"/>
    <lineage>
        <taxon>Bacteria</taxon>
        <taxon>Bacillati</taxon>
        <taxon>Actinomycetota</taxon>
        <taxon>Actinomycetes</taxon>
        <taxon>Kineosporiales</taxon>
        <taxon>Kineosporiaceae</taxon>
        <taxon>Kineosporia</taxon>
    </lineage>
</organism>
<dbReference type="EMBL" id="JAHBAY010000008">
    <property type="protein sequence ID" value="MBT0771394.1"/>
    <property type="molecule type" value="Genomic_DNA"/>
</dbReference>
<evidence type="ECO:0000313" key="2">
    <source>
        <dbReference type="Proteomes" id="UP001197247"/>
    </source>
</evidence>
<name>A0ABS5TJW2_9ACTN</name>
<dbReference type="RefSeq" id="WP_214157681.1">
    <property type="nucleotide sequence ID" value="NZ_JAHBAY010000008.1"/>
</dbReference>
<gene>
    <name evidence="1" type="ORF">KIH74_20825</name>
</gene>